<proteinExistence type="predicted"/>
<evidence type="ECO:0000313" key="3">
    <source>
        <dbReference type="EMBL" id="MBO3278320.1"/>
    </source>
</evidence>
<dbReference type="InterPro" id="IPR008640">
    <property type="entry name" value="Adhesin_Head_dom"/>
</dbReference>
<feature type="domain" description="Trimeric autotransporter adhesin YadA-like head" evidence="1">
    <location>
        <begin position="239"/>
        <end position="265"/>
    </location>
</feature>
<dbReference type="InterPro" id="IPR008635">
    <property type="entry name" value="Coiled_stalk_dom"/>
</dbReference>
<name>A0ABS3TXC9_9PSED</name>
<feature type="domain" description="Trimeric autotransporter adhesin YadA-like head" evidence="1">
    <location>
        <begin position="36"/>
        <end position="62"/>
    </location>
</feature>
<sequence length="323" mass="31016">ATNQEVGKLDTRIDDIDNGAGIKYFHAKSTLADSSATGTDSIAVGPQAVSSATNSIAIGKGATAATANSVALGDGATTAAAVGTASAKIADTTYNFAGAVPTGTVSVGKAGAERTLTNVAAGRLSATSTDAVNGSQLFATNQEVTNLDGRVDKQGADTATHLGGGAAYTASTGAISAPSYALTKANAINGTTGAATDVGAAFTKVDDALGVHETFITDIENGGGIKYFHAKSTLADSSATGTDSIAVGPQAASSATNSIAIGKGATAATANSVALGDGATTAAAVGTASAKIADTTYNFAGAAPTGTVSVGKAGAERTLTNVA</sequence>
<gene>
    <name evidence="3" type="ORF">JFY56_24140</name>
</gene>
<comment type="caution">
    <text evidence="3">The sequence shown here is derived from an EMBL/GenBank/DDBJ whole genome shotgun (WGS) entry which is preliminary data.</text>
</comment>
<evidence type="ECO:0000313" key="4">
    <source>
        <dbReference type="Proteomes" id="UP000669060"/>
    </source>
</evidence>
<evidence type="ECO:0000259" key="2">
    <source>
        <dbReference type="Pfam" id="PF05662"/>
    </source>
</evidence>
<dbReference type="Pfam" id="PF05658">
    <property type="entry name" value="YadA_head"/>
    <property type="match status" value="2"/>
</dbReference>
<dbReference type="Pfam" id="PF05662">
    <property type="entry name" value="YadA_stalk"/>
    <property type="match status" value="1"/>
</dbReference>
<dbReference type="EMBL" id="JAELYA010000020">
    <property type="protein sequence ID" value="MBO3278320.1"/>
    <property type="molecule type" value="Genomic_DNA"/>
</dbReference>
<dbReference type="Gene3D" id="1.20.5.170">
    <property type="match status" value="1"/>
</dbReference>
<feature type="domain" description="Trimeric autotransporter adhesin YadA-like stalk" evidence="2">
    <location>
        <begin position="116"/>
        <end position="158"/>
    </location>
</feature>
<feature type="non-terminal residue" evidence="3">
    <location>
        <position position="1"/>
    </location>
</feature>
<evidence type="ECO:0000259" key="1">
    <source>
        <dbReference type="Pfam" id="PF05658"/>
    </source>
</evidence>
<dbReference type="InterPro" id="IPR011049">
    <property type="entry name" value="Serralysin-like_metalloprot_C"/>
</dbReference>
<keyword evidence="4" id="KW-1185">Reference proteome</keyword>
<reference evidence="3 4" key="1">
    <citation type="submission" date="2020-12" db="EMBL/GenBank/DDBJ databases">
        <title>Pseudomonas schmalbachii sp. nov. isolated from millipede gut.</title>
        <authorList>
            <person name="Shelomi M."/>
        </authorList>
    </citation>
    <scope>NUCLEOTIDE SEQUENCE [LARGE SCALE GENOMIC DNA]</scope>
    <source>
        <strain evidence="3 4">Milli4</strain>
    </source>
</reference>
<organism evidence="3 4">
    <name type="scientific">Pseudomonas schmalbachii</name>
    <dbReference type="NCBI Taxonomy" id="2816993"/>
    <lineage>
        <taxon>Bacteria</taxon>
        <taxon>Pseudomonadati</taxon>
        <taxon>Pseudomonadota</taxon>
        <taxon>Gammaproteobacteria</taxon>
        <taxon>Pseudomonadales</taxon>
        <taxon>Pseudomonadaceae</taxon>
        <taxon>Pseudomonas</taxon>
    </lineage>
</organism>
<accession>A0ABS3TXC9</accession>
<dbReference type="SUPFAM" id="SSF101967">
    <property type="entry name" value="Adhesin YadA, collagen-binding domain"/>
    <property type="match status" value="2"/>
</dbReference>
<evidence type="ECO:0008006" key="5">
    <source>
        <dbReference type="Google" id="ProtNLM"/>
    </source>
</evidence>
<dbReference type="Gene3D" id="2.150.10.10">
    <property type="entry name" value="Serralysin-like metalloprotease, C-terminal"/>
    <property type="match status" value="2"/>
</dbReference>
<dbReference type="Proteomes" id="UP000669060">
    <property type="component" value="Unassembled WGS sequence"/>
</dbReference>
<protein>
    <recommendedName>
        <fullName evidence="5">Adhesin</fullName>
    </recommendedName>
</protein>
<feature type="non-terminal residue" evidence="3">
    <location>
        <position position="323"/>
    </location>
</feature>